<evidence type="ECO:0000313" key="2">
    <source>
        <dbReference type="Proteomes" id="UP000299102"/>
    </source>
</evidence>
<reference evidence="1 2" key="1">
    <citation type="journal article" date="2019" name="Commun. Biol.">
        <title>The bagworm genome reveals a unique fibroin gene that provides high tensile strength.</title>
        <authorList>
            <person name="Kono N."/>
            <person name="Nakamura H."/>
            <person name="Ohtoshi R."/>
            <person name="Tomita M."/>
            <person name="Numata K."/>
            <person name="Arakawa K."/>
        </authorList>
    </citation>
    <scope>NUCLEOTIDE SEQUENCE [LARGE SCALE GENOMIC DNA]</scope>
</reference>
<keyword evidence="2" id="KW-1185">Reference proteome</keyword>
<accession>A0A4C1T5L3</accession>
<dbReference type="OrthoDB" id="8065733at2759"/>
<evidence type="ECO:0000313" key="1">
    <source>
        <dbReference type="EMBL" id="GBP09803.1"/>
    </source>
</evidence>
<dbReference type="Proteomes" id="UP000299102">
    <property type="component" value="Unassembled WGS sequence"/>
</dbReference>
<dbReference type="EMBL" id="BGZK01004583">
    <property type="protein sequence ID" value="GBP09803.1"/>
    <property type="molecule type" value="Genomic_DNA"/>
</dbReference>
<comment type="caution">
    <text evidence="1">The sequence shown here is derived from an EMBL/GenBank/DDBJ whole genome shotgun (WGS) entry which is preliminary data.</text>
</comment>
<name>A0A4C1T5L3_EUMVA</name>
<organism evidence="1 2">
    <name type="scientific">Eumeta variegata</name>
    <name type="common">Bagworm moth</name>
    <name type="synonym">Eumeta japonica</name>
    <dbReference type="NCBI Taxonomy" id="151549"/>
    <lineage>
        <taxon>Eukaryota</taxon>
        <taxon>Metazoa</taxon>
        <taxon>Ecdysozoa</taxon>
        <taxon>Arthropoda</taxon>
        <taxon>Hexapoda</taxon>
        <taxon>Insecta</taxon>
        <taxon>Pterygota</taxon>
        <taxon>Neoptera</taxon>
        <taxon>Endopterygota</taxon>
        <taxon>Lepidoptera</taxon>
        <taxon>Glossata</taxon>
        <taxon>Ditrysia</taxon>
        <taxon>Tineoidea</taxon>
        <taxon>Psychidae</taxon>
        <taxon>Oiketicinae</taxon>
        <taxon>Eumeta</taxon>
    </lineage>
</organism>
<gene>
    <name evidence="1" type="ORF">EVAR_69926_1</name>
</gene>
<sequence length="163" mass="18376">MNITILYKVHEKHNTLLHLGITREVTPPTATKSYRQTQKSPTTCIKYSPIVAATNEQLIDPTCVLLAIARMKLVGTNGHSCIFRALLDSGSQTNKIDLLIGAEFYHQLMRPQQIKINQNLPILQTTTLGWIITDKLQENFKNLITCTVLASEEQATSQLIERF</sequence>
<protein>
    <submittedName>
        <fullName evidence="1">Uncharacterized protein</fullName>
    </submittedName>
</protein>
<proteinExistence type="predicted"/>
<dbReference type="AlphaFoldDB" id="A0A4C1T5L3"/>